<dbReference type="STRING" id="337451.A0A443PLC2"/>
<dbReference type="PROSITE" id="PS50846">
    <property type="entry name" value="HMA_2"/>
    <property type="match status" value="1"/>
</dbReference>
<dbReference type="Pfam" id="PF00403">
    <property type="entry name" value="HMA"/>
    <property type="match status" value="1"/>
</dbReference>
<dbReference type="Proteomes" id="UP000283530">
    <property type="component" value="Unassembled WGS sequence"/>
</dbReference>
<feature type="compositionally biased region" description="Gly residues" evidence="1">
    <location>
        <begin position="146"/>
        <end position="156"/>
    </location>
</feature>
<sequence>MGKKEGGDQKKGDGGKKEDGPITVVLKVDPDCKECAKEVKKAAEGFDGVKDAKRDGSNIELTVVGNVDPEKIRKWIEDEIKEEDQINKKVVLVSPLPKKDKADEKKRADEKQKEKKVDYKKTKGGGGGGEKADEKEKKADHKKPKGGGGGGGGGGEKNADQKEKEKKAKIGLRCSEGCIQKIELSCECCKGCIQKIEVSCEGCIPKIELSCKGRVHTTKKVTFSEGLKP</sequence>
<evidence type="ECO:0000259" key="2">
    <source>
        <dbReference type="PROSITE" id="PS50846"/>
    </source>
</evidence>
<dbReference type="GO" id="GO:0046872">
    <property type="term" value="F:metal ion binding"/>
    <property type="evidence" value="ECO:0007669"/>
    <property type="project" value="InterPro"/>
</dbReference>
<feature type="compositionally biased region" description="Basic and acidic residues" evidence="1">
    <location>
        <begin position="130"/>
        <end position="139"/>
    </location>
</feature>
<reference evidence="3 4" key="1">
    <citation type="journal article" date="2019" name="Nat. Plants">
        <title>Stout camphor tree genome fills gaps in understanding of flowering plant genome evolution.</title>
        <authorList>
            <person name="Chaw S.M."/>
            <person name="Liu Y.C."/>
            <person name="Wu Y.W."/>
            <person name="Wang H.Y."/>
            <person name="Lin C.I."/>
            <person name="Wu C.S."/>
            <person name="Ke H.M."/>
            <person name="Chang L.Y."/>
            <person name="Hsu C.Y."/>
            <person name="Yang H.T."/>
            <person name="Sudianto E."/>
            <person name="Hsu M.H."/>
            <person name="Wu K.P."/>
            <person name="Wang L.N."/>
            <person name="Leebens-Mack J.H."/>
            <person name="Tsai I.J."/>
        </authorList>
    </citation>
    <scope>NUCLEOTIDE SEQUENCE [LARGE SCALE GENOMIC DNA]</scope>
    <source>
        <strain evidence="4">cv. Chaw 1501</strain>
        <tissue evidence="3">Young leaves</tissue>
    </source>
</reference>
<keyword evidence="4" id="KW-1185">Reference proteome</keyword>
<dbReference type="EMBL" id="QPKB01000009">
    <property type="protein sequence ID" value="RWR91584.1"/>
    <property type="molecule type" value="Genomic_DNA"/>
</dbReference>
<dbReference type="SUPFAM" id="SSF55008">
    <property type="entry name" value="HMA, heavy metal-associated domain"/>
    <property type="match status" value="1"/>
</dbReference>
<evidence type="ECO:0000313" key="3">
    <source>
        <dbReference type="EMBL" id="RWR91584.1"/>
    </source>
</evidence>
<dbReference type="PANTHER" id="PTHR46413">
    <property type="entry name" value="HEAVY METAL-ASSOCIATED ISOPRENYLATED PLANT PROTEIN 6"/>
    <property type="match status" value="1"/>
</dbReference>
<dbReference type="AlphaFoldDB" id="A0A443PLC2"/>
<protein>
    <submittedName>
        <fullName evidence="3">Heavy metal-associated isoprenylated plant protein 3 isoform X1</fullName>
    </submittedName>
</protein>
<dbReference type="InterPro" id="IPR006121">
    <property type="entry name" value="HMA_dom"/>
</dbReference>
<feature type="region of interest" description="Disordered" evidence="1">
    <location>
        <begin position="1"/>
        <end position="21"/>
    </location>
</feature>
<feature type="compositionally biased region" description="Basic and acidic residues" evidence="1">
    <location>
        <begin position="97"/>
        <end position="121"/>
    </location>
</feature>
<feature type="domain" description="HMA" evidence="2">
    <location>
        <begin position="21"/>
        <end position="84"/>
    </location>
</feature>
<organism evidence="3 4">
    <name type="scientific">Cinnamomum micranthum f. kanehirae</name>
    <dbReference type="NCBI Taxonomy" id="337451"/>
    <lineage>
        <taxon>Eukaryota</taxon>
        <taxon>Viridiplantae</taxon>
        <taxon>Streptophyta</taxon>
        <taxon>Embryophyta</taxon>
        <taxon>Tracheophyta</taxon>
        <taxon>Spermatophyta</taxon>
        <taxon>Magnoliopsida</taxon>
        <taxon>Magnoliidae</taxon>
        <taxon>Laurales</taxon>
        <taxon>Lauraceae</taxon>
        <taxon>Cinnamomum</taxon>
    </lineage>
</organism>
<dbReference type="PANTHER" id="PTHR46413:SF1">
    <property type="entry name" value="HEAVY METAL-ASSOCIATED ISOPRENYLATED PLANT PROTEIN 6"/>
    <property type="match status" value="1"/>
</dbReference>
<dbReference type="Gene3D" id="3.30.70.100">
    <property type="match status" value="1"/>
</dbReference>
<feature type="region of interest" description="Disordered" evidence="1">
    <location>
        <begin position="86"/>
        <end position="164"/>
    </location>
</feature>
<dbReference type="CDD" id="cd00371">
    <property type="entry name" value="HMA"/>
    <property type="match status" value="1"/>
</dbReference>
<evidence type="ECO:0000256" key="1">
    <source>
        <dbReference type="SAM" id="MobiDB-lite"/>
    </source>
</evidence>
<gene>
    <name evidence="3" type="ORF">CKAN_02074800</name>
</gene>
<comment type="caution">
    <text evidence="3">The sequence shown here is derived from an EMBL/GenBank/DDBJ whole genome shotgun (WGS) entry which is preliminary data.</text>
</comment>
<proteinExistence type="predicted"/>
<feature type="compositionally biased region" description="Basic and acidic residues" evidence="1">
    <location>
        <begin position="1"/>
        <end position="20"/>
    </location>
</feature>
<dbReference type="InterPro" id="IPR044594">
    <property type="entry name" value="HIPP01/3/5/6"/>
</dbReference>
<name>A0A443PLC2_9MAGN</name>
<dbReference type="InterPro" id="IPR036163">
    <property type="entry name" value="HMA_dom_sf"/>
</dbReference>
<evidence type="ECO:0000313" key="4">
    <source>
        <dbReference type="Proteomes" id="UP000283530"/>
    </source>
</evidence>
<accession>A0A443PLC2</accession>